<protein>
    <recommendedName>
        <fullName evidence="6">Major facilitator superfamily (MFS) profile domain-containing protein</fullName>
    </recommendedName>
</protein>
<evidence type="ECO:0000256" key="4">
    <source>
        <dbReference type="ARBA" id="ARBA00023136"/>
    </source>
</evidence>
<feature type="transmembrane region" description="Helical" evidence="5">
    <location>
        <begin position="83"/>
        <end position="104"/>
    </location>
</feature>
<evidence type="ECO:0000256" key="2">
    <source>
        <dbReference type="ARBA" id="ARBA00022692"/>
    </source>
</evidence>
<evidence type="ECO:0000259" key="6">
    <source>
        <dbReference type="PROSITE" id="PS50850"/>
    </source>
</evidence>
<accession>A0A9D4PIU9</accession>
<dbReference type="InterPro" id="IPR020846">
    <property type="entry name" value="MFS_dom"/>
</dbReference>
<sequence>MATVYLITGVGALATYFSNDFYIFLVTRFIQGGALLSICNIPFVLALEYMPAKKRMFMLGAFRFVYPLVGAAMPWVAYALGHWRLLNAVIMLPCVVGVIVSPFMPESTRWLLSKGRTDKAKKVLLRISRVNGMHVQRNALDSLQAPEKGDNATASTAAIFKYPSLRRSFVITLFLRLLQCLSHQAGQLYAAAATDDPFVMTSITNVVDVLGIWLAVPMGDKCGRRFTMALTCALAGLCYLVGAGLYTNSVAIFASLMVGRAVQTIAYNVACMHAAEIYPTEIRTQGLSIRHAFGSLGKFLSSNVVQLVSILMVLSG</sequence>
<keyword evidence="8" id="KW-1185">Reference proteome</keyword>
<dbReference type="EMBL" id="JABSTV010001253">
    <property type="protein sequence ID" value="KAH7943996.1"/>
    <property type="molecule type" value="Genomic_DNA"/>
</dbReference>
<proteinExistence type="predicted"/>
<dbReference type="GO" id="GO:0022857">
    <property type="term" value="F:transmembrane transporter activity"/>
    <property type="evidence" value="ECO:0007669"/>
    <property type="project" value="InterPro"/>
</dbReference>
<dbReference type="Pfam" id="PF00083">
    <property type="entry name" value="Sugar_tr"/>
    <property type="match status" value="1"/>
</dbReference>
<comment type="subcellular location">
    <subcellularLocation>
        <location evidence="1">Membrane</location>
        <topology evidence="1">Multi-pass membrane protein</topology>
    </subcellularLocation>
</comment>
<keyword evidence="3 5" id="KW-1133">Transmembrane helix</keyword>
<evidence type="ECO:0000256" key="3">
    <source>
        <dbReference type="ARBA" id="ARBA00022989"/>
    </source>
</evidence>
<evidence type="ECO:0000256" key="1">
    <source>
        <dbReference type="ARBA" id="ARBA00004141"/>
    </source>
</evidence>
<comment type="caution">
    <text evidence="7">The sequence shown here is derived from an EMBL/GenBank/DDBJ whole genome shotgun (WGS) entry which is preliminary data.</text>
</comment>
<evidence type="ECO:0000256" key="5">
    <source>
        <dbReference type="SAM" id="Phobius"/>
    </source>
</evidence>
<dbReference type="GO" id="GO:0016020">
    <property type="term" value="C:membrane"/>
    <property type="evidence" value="ECO:0007669"/>
    <property type="project" value="UniProtKB-SubCell"/>
</dbReference>
<keyword evidence="4 5" id="KW-0472">Membrane</keyword>
<evidence type="ECO:0000313" key="8">
    <source>
        <dbReference type="Proteomes" id="UP000821837"/>
    </source>
</evidence>
<evidence type="ECO:0000313" key="7">
    <source>
        <dbReference type="EMBL" id="KAH7943996.1"/>
    </source>
</evidence>
<feature type="transmembrane region" description="Helical" evidence="5">
    <location>
        <begin position="198"/>
        <end position="216"/>
    </location>
</feature>
<gene>
    <name evidence="7" type="ORF">HPB52_014200</name>
</gene>
<dbReference type="Proteomes" id="UP000821837">
    <property type="component" value="Unassembled WGS sequence"/>
</dbReference>
<dbReference type="SUPFAM" id="SSF103473">
    <property type="entry name" value="MFS general substrate transporter"/>
    <property type="match status" value="1"/>
</dbReference>
<dbReference type="PROSITE" id="PS50850">
    <property type="entry name" value="MFS"/>
    <property type="match status" value="1"/>
</dbReference>
<name>A0A9D4PIU9_RHISA</name>
<keyword evidence="2 5" id="KW-0812">Transmembrane</keyword>
<feature type="transmembrane region" description="Helical" evidence="5">
    <location>
        <begin position="228"/>
        <end position="246"/>
    </location>
</feature>
<reference evidence="7" key="2">
    <citation type="submission" date="2021-09" db="EMBL/GenBank/DDBJ databases">
        <authorList>
            <person name="Jia N."/>
            <person name="Wang J."/>
            <person name="Shi W."/>
            <person name="Du L."/>
            <person name="Sun Y."/>
            <person name="Zhan W."/>
            <person name="Jiang J."/>
            <person name="Wang Q."/>
            <person name="Zhang B."/>
            <person name="Ji P."/>
            <person name="Sakyi L.B."/>
            <person name="Cui X."/>
            <person name="Yuan T."/>
            <person name="Jiang B."/>
            <person name="Yang W."/>
            <person name="Lam T.T.-Y."/>
            <person name="Chang Q."/>
            <person name="Ding S."/>
            <person name="Wang X."/>
            <person name="Zhu J."/>
            <person name="Ruan X."/>
            <person name="Zhao L."/>
            <person name="Wei J."/>
            <person name="Que T."/>
            <person name="Du C."/>
            <person name="Cheng J."/>
            <person name="Dai P."/>
            <person name="Han X."/>
            <person name="Huang E."/>
            <person name="Gao Y."/>
            <person name="Liu J."/>
            <person name="Shao H."/>
            <person name="Ye R."/>
            <person name="Li L."/>
            <person name="Wei W."/>
            <person name="Wang X."/>
            <person name="Wang C."/>
            <person name="Huo Q."/>
            <person name="Li W."/>
            <person name="Guo W."/>
            <person name="Chen H."/>
            <person name="Chen S."/>
            <person name="Zhou L."/>
            <person name="Zhou L."/>
            <person name="Ni X."/>
            <person name="Tian J."/>
            <person name="Zhou Y."/>
            <person name="Sheng Y."/>
            <person name="Liu T."/>
            <person name="Pan Y."/>
            <person name="Xia L."/>
            <person name="Li J."/>
            <person name="Zhao F."/>
            <person name="Cao W."/>
        </authorList>
    </citation>
    <scope>NUCLEOTIDE SEQUENCE</scope>
    <source>
        <strain evidence="7">Rsan-2018</strain>
        <tissue evidence="7">Larvae</tissue>
    </source>
</reference>
<dbReference type="PANTHER" id="PTHR24064">
    <property type="entry name" value="SOLUTE CARRIER FAMILY 22 MEMBER"/>
    <property type="match status" value="1"/>
</dbReference>
<dbReference type="Gene3D" id="1.20.1250.20">
    <property type="entry name" value="MFS general substrate transporter like domains"/>
    <property type="match status" value="1"/>
</dbReference>
<dbReference type="InterPro" id="IPR036259">
    <property type="entry name" value="MFS_trans_sf"/>
</dbReference>
<reference evidence="7" key="1">
    <citation type="journal article" date="2020" name="Cell">
        <title>Large-Scale Comparative Analyses of Tick Genomes Elucidate Their Genetic Diversity and Vector Capacities.</title>
        <authorList>
            <consortium name="Tick Genome and Microbiome Consortium (TIGMIC)"/>
            <person name="Jia N."/>
            <person name="Wang J."/>
            <person name="Shi W."/>
            <person name="Du L."/>
            <person name="Sun Y."/>
            <person name="Zhan W."/>
            <person name="Jiang J.F."/>
            <person name="Wang Q."/>
            <person name="Zhang B."/>
            <person name="Ji P."/>
            <person name="Bell-Sakyi L."/>
            <person name="Cui X.M."/>
            <person name="Yuan T.T."/>
            <person name="Jiang B.G."/>
            <person name="Yang W.F."/>
            <person name="Lam T.T."/>
            <person name="Chang Q.C."/>
            <person name="Ding S.J."/>
            <person name="Wang X.J."/>
            <person name="Zhu J.G."/>
            <person name="Ruan X.D."/>
            <person name="Zhao L."/>
            <person name="Wei J.T."/>
            <person name="Ye R.Z."/>
            <person name="Que T.C."/>
            <person name="Du C.H."/>
            <person name="Zhou Y.H."/>
            <person name="Cheng J.X."/>
            <person name="Dai P.F."/>
            <person name="Guo W.B."/>
            <person name="Han X.H."/>
            <person name="Huang E.J."/>
            <person name="Li L.F."/>
            <person name="Wei W."/>
            <person name="Gao Y.C."/>
            <person name="Liu J.Z."/>
            <person name="Shao H.Z."/>
            <person name="Wang X."/>
            <person name="Wang C.C."/>
            <person name="Yang T.C."/>
            <person name="Huo Q.B."/>
            <person name="Li W."/>
            <person name="Chen H.Y."/>
            <person name="Chen S.E."/>
            <person name="Zhou L.G."/>
            <person name="Ni X.B."/>
            <person name="Tian J.H."/>
            <person name="Sheng Y."/>
            <person name="Liu T."/>
            <person name="Pan Y.S."/>
            <person name="Xia L.Y."/>
            <person name="Li J."/>
            <person name="Zhao F."/>
            <person name="Cao W.C."/>
        </authorList>
    </citation>
    <scope>NUCLEOTIDE SEQUENCE</scope>
    <source>
        <strain evidence="7">Rsan-2018</strain>
    </source>
</reference>
<organism evidence="7 8">
    <name type="scientific">Rhipicephalus sanguineus</name>
    <name type="common">Brown dog tick</name>
    <name type="synonym">Ixodes sanguineus</name>
    <dbReference type="NCBI Taxonomy" id="34632"/>
    <lineage>
        <taxon>Eukaryota</taxon>
        <taxon>Metazoa</taxon>
        <taxon>Ecdysozoa</taxon>
        <taxon>Arthropoda</taxon>
        <taxon>Chelicerata</taxon>
        <taxon>Arachnida</taxon>
        <taxon>Acari</taxon>
        <taxon>Parasitiformes</taxon>
        <taxon>Ixodida</taxon>
        <taxon>Ixodoidea</taxon>
        <taxon>Ixodidae</taxon>
        <taxon>Rhipicephalinae</taxon>
        <taxon>Rhipicephalus</taxon>
        <taxon>Rhipicephalus</taxon>
    </lineage>
</organism>
<dbReference type="VEuPathDB" id="VectorBase:RSAN_039083"/>
<dbReference type="AlphaFoldDB" id="A0A9D4PIU9"/>
<dbReference type="InterPro" id="IPR005828">
    <property type="entry name" value="MFS_sugar_transport-like"/>
</dbReference>
<feature type="transmembrane region" description="Helical" evidence="5">
    <location>
        <begin position="57"/>
        <end position="77"/>
    </location>
</feature>
<feature type="domain" description="Major facilitator superfamily (MFS) profile" evidence="6">
    <location>
        <begin position="1"/>
        <end position="316"/>
    </location>
</feature>
<feature type="transmembrane region" description="Helical" evidence="5">
    <location>
        <begin position="21"/>
        <end position="45"/>
    </location>
</feature>